<feature type="domain" description="TssC1 N-terminal" evidence="1">
    <location>
        <begin position="69"/>
        <end position="370"/>
    </location>
</feature>
<comment type="caution">
    <text evidence="3">The sequence shown here is derived from an EMBL/GenBank/DDBJ whole genome shotgun (WGS) entry which is preliminary data.</text>
</comment>
<organism evidence="3 4">
    <name type="scientific">Nannocystis bainbridge</name>
    <dbReference type="NCBI Taxonomy" id="2995303"/>
    <lineage>
        <taxon>Bacteria</taxon>
        <taxon>Pseudomonadati</taxon>
        <taxon>Myxococcota</taxon>
        <taxon>Polyangia</taxon>
        <taxon>Nannocystales</taxon>
        <taxon>Nannocystaceae</taxon>
        <taxon>Nannocystis</taxon>
    </lineage>
</organism>
<dbReference type="InterPro" id="IPR010269">
    <property type="entry name" value="T6SS_TssC-like"/>
</dbReference>
<dbReference type="EMBL" id="JAQNDL010000003">
    <property type="protein sequence ID" value="MDC0721048.1"/>
    <property type="molecule type" value="Genomic_DNA"/>
</dbReference>
<dbReference type="RefSeq" id="WP_272089552.1">
    <property type="nucleotide sequence ID" value="NZ_JAQNDL010000003.1"/>
</dbReference>
<name>A0ABT5E6I2_9BACT</name>
<dbReference type="Proteomes" id="UP001221686">
    <property type="component" value="Unassembled WGS sequence"/>
</dbReference>
<protein>
    <submittedName>
        <fullName evidence="3">Type VI secretion system contractile sheath large subunit</fullName>
    </submittedName>
</protein>
<dbReference type="PANTHER" id="PTHR35565:SF1">
    <property type="entry name" value="TYPE VI SECRETION SYSTEM CONTRACTILE SHEATH LARGE SUBUNIT"/>
    <property type="match status" value="1"/>
</dbReference>
<dbReference type="Pfam" id="PF18945">
    <property type="entry name" value="VipB_2"/>
    <property type="match status" value="1"/>
</dbReference>
<evidence type="ECO:0000313" key="3">
    <source>
        <dbReference type="EMBL" id="MDC0721048.1"/>
    </source>
</evidence>
<dbReference type="NCBIfam" id="TIGR03355">
    <property type="entry name" value="VI_chp_2"/>
    <property type="match status" value="1"/>
</dbReference>
<dbReference type="InterPro" id="IPR044031">
    <property type="entry name" value="TssC1_N"/>
</dbReference>
<dbReference type="InterPro" id="IPR044032">
    <property type="entry name" value="TssC1_C"/>
</dbReference>
<dbReference type="Pfam" id="PF05943">
    <property type="entry name" value="VipB"/>
    <property type="match status" value="1"/>
</dbReference>
<dbReference type="PANTHER" id="PTHR35565">
    <property type="entry name" value="CYTOPLASMIC PROTEIN-RELATED"/>
    <property type="match status" value="1"/>
</dbReference>
<evidence type="ECO:0000313" key="4">
    <source>
        <dbReference type="Proteomes" id="UP001221686"/>
    </source>
</evidence>
<gene>
    <name evidence="3" type="primary">tssC</name>
    <name evidence="3" type="ORF">POL25_29345</name>
</gene>
<feature type="domain" description="TssC1 C-terminal" evidence="2">
    <location>
        <begin position="384"/>
        <end position="494"/>
    </location>
</feature>
<sequence>MSDTNSQTASQRQAGELQDSLLDSLLSETKLGPNDGEAYELVRRGTRKLMDDLLRSPTVAPKIDKGLIDEMIADIDRRLTSQVNQILHHPQVRQLESSWRGLKYLVDQIDFRENVRLEIVNATKEDLRVDFEDAPDITKSGLYNTIYRNNFGVFGGKPYGVICSTYDFGTGTEDIQLLKQFAAVGAMSHAPFLGNAAPKMFGVQSFTDLPKLKDLQALFEGPQYAKWNSLRETEDARYLGMCMPRFMLRAPYGKRESELGVKAFDFTEEVIDDHDAYLWGPASLAMAAKIAESFAKYRWCPNIIGPQGGGAVYNLPLHQYEQGGELKSKIPTETSLDDRREYELAEQGFIGLVFRKDSDNASFFSANSIQRPKVFAKTAEGLAAQTNYMLGTRLPYMFVITRLAHYMKVLQREQIGTWKSRADLDRELNNWIRQYVSDMPDPPAATRSRKPLRKAKVIVEEVEGQVGWFRCNLAIEPHLKFEGAEFTLSLVGKLDKS</sequence>
<evidence type="ECO:0000259" key="1">
    <source>
        <dbReference type="Pfam" id="PF05943"/>
    </source>
</evidence>
<evidence type="ECO:0000259" key="2">
    <source>
        <dbReference type="Pfam" id="PF18945"/>
    </source>
</evidence>
<proteinExistence type="predicted"/>
<accession>A0ABT5E6I2</accession>
<reference evidence="3 4" key="1">
    <citation type="submission" date="2022-11" db="EMBL/GenBank/DDBJ databases">
        <title>Minimal conservation of predation-associated metabolite biosynthetic gene clusters underscores biosynthetic potential of Myxococcota including descriptions for ten novel species: Archangium lansinium sp. nov., Myxococcus landrumus sp. nov., Nannocystis bai.</title>
        <authorList>
            <person name="Ahearne A."/>
            <person name="Stevens C."/>
            <person name="Dowd S."/>
        </authorList>
    </citation>
    <scope>NUCLEOTIDE SEQUENCE [LARGE SCALE GENOMIC DNA]</scope>
    <source>
        <strain evidence="3 4">BB15-2</strain>
    </source>
</reference>
<keyword evidence="4" id="KW-1185">Reference proteome</keyword>